<sequence>MLNSMTAYGRAEKKSDFGNVVVEIQSVNRKFLDLAISLPKEFSSLDVPVRHRISSLIKRGKVNVKVFVECCGETPVTVRPNLPLVRQIKEAWELMEKDLHVVCGIDLKTLLQMPDVFQFSTEGKSEEKWNLLIHEALDEALANAAEMKQKEGFAIQQDFESRLKTLRNALEEIQVFCPEVKARNKEKLKQTLSEVMDEGKEFEERLLREACLFAEKVDIEEEITRLTSHLKQFDERMKSSSEPVGKILEFLLQEMLREVNTIGSKAQDLRISNLVVQMKTEVERIREQLQNVE</sequence>
<feature type="domain" description="Endoribonuclease YicC-like C-terminal" evidence="8">
    <location>
        <begin position="176"/>
        <end position="293"/>
    </location>
</feature>
<dbReference type="Proteomes" id="UP000001505">
    <property type="component" value="Chromosome"/>
</dbReference>
<dbReference type="Pfam" id="PF08340">
    <property type="entry name" value="YicC-like_C"/>
    <property type="match status" value="1"/>
</dbReference>
<feature type="domain" description="Endoribonuclease YicC-like N-terminal" evidence="7">
    <location>
        <begin position="3"/>
        <end position="156"/>
    </location>
</feature>
<dbReference type="AlphaFoldDB" id="D6YVB1"/>
<dbReference type="KEGG" id="wch:wcw_0705"/>
<proteinExistence type="inferred from homology"/>
<evidence type="ECO:0000259" key="8">
    <source>
        <dbReference type="Pfam" id="PF08340"/>
    </source>
</evidence>
<evidence type="ECO:0000256" key="2">
    <source>
        <dbReference type="ARBA" id="ARBA00022722"/>
    </source>
</evidence>
<dbReference type="HOGENOM" id="CLU_076609_1_0_0"/>
<keyword evidence="2" id="KW-0540">Nuclease</keyword>
<dbReference type="EMBL" id="CP001928">
    <property type="protein sequence ID" value="ADI38072.1"/>
    <property type="molecule type" value="Genomic_DNA"/>
</dbReference>
<dbReference type="PANTHER" id="PTHR30636:SF3">
    <property type="entry name" value="UPF0701 PROTEIN YICC"/>
    <property type="match status" value="1"/>
</dbReference>
<dbReference type="GO" id="GO:0016787">
    <property type="term" value="F:hydrolase activity"/>
    <property type="evidence" value="ECO:0007669"/>
    <property type="project" value="UniProtKB-KW"/>
</dbReference>
<dbReference type="STRING" id="716544.wcw_0705"/>
<dbReference type="InterPro" id="IPR005229">
    <property type="entry name" value="YicC/YloC-like"/>
</dbReference>
<evidence type="ECO:0008006" key="11">
    <source>
        <dbReference type="Google" id="ProtNLM"/>
    </source>
</evidence>
<accession>D6YVB1</accession>
<evidence type="ECO:0000256" key="6">
    <source>
        <dbReference type="SAM" id="Coils"/>
    </source>
</evidence>
<dbReference type="Pfam" id="PF03755">
    <property type="entry name" value="YicC-like_N"/>
    <property type="match status" value="1"/>
</dbReference>
<keyword evidence="6" id="KW-0175">Coiled coil</keyword>
<dbReference type="eggNOG" id="COG1561">
    <property type="taxonomic scope" value="Bacteria"/>
</dbReference>
<evidence type="ECO:0000256" key="1">
    <source>
        <dbReference type="ARBA" id="ARBA00001968"/>
    </source>
</evidence>
<name>D6YVB1_WADCW</name>
<evidence type="ECO:0000256" key="5">
    <source>
        <dbReference type="ARBA" id="ARBA00035648"/>
    </source>
</evidence>
<gene>
    <name evidence="9" type="ordered locus">wcw_0705</name>
</gene>
<keyword evidence="10" id="KW-1185">Reference proteome</keyword>
<keyword evidence="3" id="KW-0255">Endonuclease</keyword>
<dbReference type="PANTHER" id="PTHR30636">
    <property type="entry name" value="UPF0701 PROTEIN YICC"/>
    <property type="match status" value="1"/>
</dbReference>
<dbReference type="InterPro" id="IPR013527">
    <property type="entry name" value="YicC-like_N"/>
</dbReference>
<comment type="similarity">
    <text evidence="5">Belongs to the YicC/YloC family.</text>
</comment>
<dbReference type="InterPro" id="IPR013551">
    <property type="entry name" value="YicC-like_C"/>
</dbReference>
<dbReference type="NCBIfam" id="TIGR00255">
    <property type="entry name" value="YicC/YloC family endoribonuclease"/>
    <property type="match status" value="1"/>
</dbReference>
<evidence type="ECO:0000313" key="10">
    <source>
        <dbReference type="Proteomes" id="UP000001505"/>
    </source>
</evidence>
<evidence type="ECO:0000313" key="9">
    <source>
        <dbReference type="EMBL" id="ADI38072.1"/>
    </source>
</evidence>
<dbReference type="GO" id="GO:0004521">
    <property type="term" value="F:RNA endonuclease activity"/>
    <property type="evidence" value="ECO:0007669"/>
    <property type="project" value="InterPro"/>
</dbReference>
<evidence type="ECO:0000256" key="4">
    <source>
        <dbReference type="ARBA" id="ARBA00022801"/>
    </source>
</evidence>
<feature type="coiled-coil region" evidence="6">
    <location>
        <begin position="185"/>
        <end position="236"/>
    </location>
</feature>
<evidence type="ECO:0000259" key="7">
    <source>
        <dbReference type="Pfam" id="PF03755"/>
    </source>
</evidence>
<dbReference type="OrthoDB" id="9771229at2"/>
<reference evidence="9 10" key="1">
    <citation type="journal article" date="2010" name="PLoS ONE">
        <title>The Waddlia genome: a window into chlamydial biology.</title>
        <authorList>
            <person name="Bertelli C."/>
            <person name="Collyn F."/>
            <person name="Croxatto A."/>
            <person name="Ruckert C."/>
            <person name="Polkinghorne A."/>
            <person name="Kebbi-Beghdadi C."/>
            <person name="Goesmann A."/>
            <person name="Vaughan L."/>
            <person name="Greub G."/>
        </authorList>
    </citation>
    <scope>NUCLEOTIDE SEQUENCE [LARGE SCALE GENOMIC DNA]</scope>
    <source>
        <strain evidence="10">ATCC VR-1470 / WSU 86-1044</strain>
    </source>
</reference>
<protein>
    <recommendedName>
        <fullName evidence="11">YicC family protein</fullName>
    </recommendedName>
</protein>
<organism evidence="9 10">
    <name type="scientific">Waddlia chondrophila (strain ATCC VR-1470 / WSU 86-1044)</name>
    <dbReference type="NCBI Taxonomy" id="716544"/>
    <lineage>
        <taxon>Bacteria</taxon>
        <taxon>Pseudomonadati</taxon>
        <taxon>Chlamydiota</taxon>
        <taxon>Chlamydiia</taxon>
        <taxon>Parachlamydiales</taxon>
        <taxon>Waddliaceae</taxon>
        <taxon>Waddlia</taxon>
    </lineage>
</organism>
<evidence type="ECO:0000256" key="3">
    <source>
        <dbReference type="ARBA" id="ARBA00022759"/>
    </source>
</evidence>
<keyword evidence="4" id="KW-0378">Hydrolase</keyword>
<comment type="cofactor">
    <cofactor evidence="1">
        <name>a divalent metal cation</name>
        <dbReference type="ChEBI" id="CHEBI:60240"/>
    </cofactor>
</comment>